<dbReference type="Proteomes" id="UP000321822">
    <property type="component" value="Unassembled WGS sequence"/>
</dbReference>
<feature type="transmembrane region" description="Helical" evidence="1">
    <location>
        <begin position="44"/>
        <end position="66"/>
    </location>
</feature>
<comment type="caution">
    <text evidence="2">The sequence shown here is derived from an EMBL/GenBank/DDBJ whole genome shotgun (WGS) entry which is preliminary data.</text>
</comment>
<evidence type="ECO:0000256" key="1">
    <source>
        <dbReference type="SAM" id="Phobius"/>
    </source>
</evidence>
<keyword evidence="1" id="KW-0812">Transmembrane</keyword>
<evidence type="ECO:0000313" key="2">
    <source>
        <dbReference type="EMBL" id="TWX63485.1"/>
    </source>
</evidence>
<dbReference type="RefSeq" id="WP_146791961.1">
    <property type="nucleotide sequence ID" value="NZ_VOLT01000021.1"/>
</dbReference>
<evidence type="ECO:0000313" key="3">
    <source>
        <dbReference type="Proteomes" id="UP000321822"/>
    </source>
</evidence>
<sequence>MDLRYWIDFIIVFALGVILVQIYHGKFLDTAKINLNFSPSFLKIIRYMGLFIIVYSGYGVIIDYAFTH</sequence>
<protein>
    <submittedName>
        <fullName evidence="2">Uncharacterized protein</fullName>
    </submittedName>
</protein>
<accession>A0A5C6Q3I1</accession>
<organism evidence="2 3">
    <name type="scientific">Colwellia demingiae</name>
    <dbReference type="NCBI Taxonomy" id="89401"/>
    <lineage>
        <taxon>Bacteria</taxon>
        <taxon>Pseudomonadati</taxon>
        <taxon>Pseudomonadota</taxon>
        <taxon>Gammaproteobacteria</taxon>
        <taxon>Alteromonadales</taxon>
        <taxon>Colwelliaceae</taxon>
        <taxon>Colwellia</taxon>
    </lineage>
</organism>
<feature type="transmembrane region" description="Helical" evidence="1">
    <location>
        <begin position="6"/>
        <end position="23"/>
    </location>
</feature>
<gene>
    <name evidence="2" type="ORF">ESZ36_22195</name>
</gene>
<dbReference type="OrthoDB" id="9880298at2"/>
<dbReference type="EMBL" id="VOLT01000021">
    <property type="protein sequence ID" value="TWX63485.1"/>
    <property type="molecule type" value="Genomic_DNA"/>
</dbReference>
<keyword evidence="1" id="KW-0472">Membrane</keyword>
<reference evidence="2 3" key="1">
    <citation type="submission" date="2019-07" db="EMBL/GenBank/DDBJ databases">
        <title>Genomes of sea-ice associated Colwellia species.</title>
        <authorList>
            <person name="Bowman J.P."/>
        </authorList>
    </citation>
    <scope>NUCLEOTIDE SEQUENCE [LARGE SCALE GENOMIC DNA]</scope>
    <source>
        <strain evidence="2 3">ACAM 459</strain>
    </source>
</reference>
<keyword evidence="3" id="KW-1185">Reference proteome</keyword>
<keyword evidence="1" id="KW-1133">Transmembrane helix</keyword>
<dbReference type="AlphaFoldDB" id="A0A5C6Q3I1"/>
<proteinExistence type="predicted"/>
<name>A0A5C6Q3I1_9GAMM</name>